<name>A0AAD4HN96_9AGAM</name>
<proteinExistence type="predicted"/>
<comment type="caution">
    <text evidence="1">The sequence shown here is derived from an EMBL/GenBank/DDBJ whole genome shotgun (WGS) entry which is preliminary data.</text>
</comment>
<keyword evidence="2" id="KW-1185">Reference proteome</keyword>
<gene>
    <name evidence="1" type="ORF">F5891DRAFT_936045</name>
</gene>
<dbReference type="RefSeq" id="XP_041228453.1">
    <property type="nucleotide sequence ID" value="XM_041374052.1"/>
</dbReference>
<organism evidence="1 2">
    <name type="scientific">Suillus fuscotomentosus</name>
    <dbReference type="NCBI Taxonomy" id="1912939"/>
    <lineage>
        <taxon>Eukaryota</taxon>
        <taxon>Fungi</taxon>
        <taxon>Dikarya</taxon>
        <taxon>Basidiomycota</taxon>
        <taxon>Agaricomycotina</taxon>
        <taxon>Agaricomycetes</taxon>
        <taxon>Agaricomycetidae</taxon>
        <taxon>Boletales</taxon>
        <taxon>Suillineae</taxon>
        <taxon>Suillaceae</taxon>
        <taxon>Suillus</taxon>
    </lineage>
</organism>
<protein>
    <submittedName>
        <fullName evidence="1">Uncharacterized protein</fullName>
    </submittedName>
</protein>
<evidence type="ECO:0000313" key="1">
    <source>
        <dbReference type="EMBL" id="KAG1902878.1"/>
    </source>
</evidence>
<reference evidence="1" key="1">
    <citation type="journal article" date="2020" name="New Phytol.">
        <title>Comparative genomics reveals dynamic genome evolution in host specialist ectomycorrhizal fungi.</title>
        <authorList>
            <person name="Lofgren L.A."/>
            <person name="Nguyen N.H."/>
            <person name="Vilgalys R."/>
            <person name="Ruytinx J."/>
            <person name="Liao H.L."/>
            <person name="Branco S."/>
            <person name="Kuo A."/>
            <person name="LaButti K."/>
            <person name="Lipzen A."/>
            <person name="Andreopoulos W."/>
            <person name="Pangilinan J."/>
            <person name="Riley R."/>
            <person name="Hundley H."/>
            <person name="Na H."/>
            <person name="Barry K."/>
            <person name="Grigoriev I.V."/>
            <person name="Stajich J.E."/>
            <person name="Kennedy P.G."/>
        </authorList>
    </citation>
    <scope>NUCLEOTIDE SEQUENCE</scope>
    <source>
        <strain evidence="1">FC203</strain>
    </source>
</reference>
<sequence length="85" mass="9721">RANTLMLAGTSICHLPTARIFAYGTHFDMHPMGFEWLDDDIRILVYESTASARTEHWYFQNSAMEDMDADGFVTAKLIPITLWPP</sequence>
<dbReference type="Proteomes" id="UP001195769">
    <property type="component" value="Unassembled WGS sequence"/>
</dbReference>
<dbReference type="GeneID" id="64668350"/>
<accession>A0AAD4HN96</accession>
<feature type="non-terminal residue" evidence="1">
    <location>
        <position position="85"/>
    </location>
</feature>
<dbReference type="AlphaFoldDB" id="A0AAD4HN96"/>
<evidence type="ECO:0000313" key="2">
    <source>
        <dbReference type="Proteomes" id="UP001195769"/>
    </source>
</evidence>
<feature type="non-terminal residue" evidence="1">
    <location>
        <position position="1"/>
    </location>
</feature>
<dbReference type="EMBL" id="JABBWK010000015">
    <property type="protein sequence ID" value="KAG1902878.1"/>
    <property type="molecule type" value="Genomic_DNA"/>
</dbReference>